<dbReference type="PRINTS" id="PR00463">
    <property type="entry name" value="EP450I"/>
</dbReference>
<dbReference type="PROSITE" id="PS00086">
    <property type="entry name" value="CYTOCHROME_P450"/>
    <property type="match status" value="1"/>
</dbReference>
<keyword evidence="13" id="KW-1185">Reference proteome</keyword>
<evidence type="ECO:0000256" key="3">
    <source>
        <dbReference type="ARBA" id="ARBA00022617"/>
    </source>
</evidence>
<evidence type="ECO:0000256" key="4">
    <source>
        <dbReference type="ARBA" id="ARBA00022723"/>
    </source>
</evidence>
<dbReference type="Pfam" id="PF00067">
    <property type="entry name" value="p450"/>
    <property type="match status" value="1"/>
</dbReference>
<evidence type="ECO:0000256" key="11">
    <source>
        <dbReference type="SAM" id="Phobius"/>
    </source>
</evidence>
<dbReference type="Gene3D" id="1.10.630.10">
    <property type="entry name" value="Cytochrome P450"/>
    <property type="match status" value="1"/>
</dbReference>
<reference evidence="12" key="1">
    <citation type="submission" date="2020-11" db="EMBL/GenBank/DDBJ databases">
        <authorList>
            <consortium name="DOE Joint Genome Institute"/>
            <person name="Ahrendt S."/>
            <person name="Riley R."/>
            <person name="Andreopoulos W."/>
            <person name="LaButti K."/>
            <person name="Pangilinan J."/>
            <person name="Ruiz-duenas F.J."/>
            <person name="Barrasa J.M."/>
            <person name="Sanchez-Garcia M."/>
            <person name="Camarero S."/>
            <person name="Miyauchi S."/>
            <person name="Serrano A."/>
            <person name="Linde D."/>
            <person name="Babiker R."/>
            <person name="Drula E."/>
            <person name="Ayuso-Fernandez I."/>
            <person name="Pacheco R."/>
            <person name="Padilla G."/>
            <person name="Ferreira P."/>
            <person name="Barriuso J."/>
            <person name="Kellner H."/>
            <person name="Castanera R."/>
            <person name="Alfaro M."/>
            <person name="Ramirez L."/>
            <person name="Pisabarro A.G."/>
            <person name="Kuo A."/>
            <person name="Tritt A."/>
            <person name="Lipzen A."/>
            <person name="He G."/>
            <person name="Yan M."/>
            <person name="Ng V."/>
            <person name="Cullen D."/>
            <person name="Martin F."/>
            <person name="Rosso M.-N."/>
            <person name="Henrissat B."/>
            <person name="Hibbett D."/>
            <person name="Martinez A.T."/>
            <person name="Grigoriev I.V."/>
        </authorList>
    </citation>
    <scope>NUCLEOTIDE SEQUENCE</scope>
    <source>
        <strain evidence="12">AH 44721</strain>
    </source>
</reference>
<dbReference type="PRINTS" id="PR00385">
    <property type="entry name" value="P450"/>
</dbReference>
<keyword evidence="4 8" id="KW-0479">Metal-binding</keyword>
<keyword evidence="5 9" id="KW-0560">Oxidoreductase</keyword>
<dbReference type="AlphaFoldDB" id="A0A9P5NKS9"/>
<dbReference type="OrthoDB" id="1470350at2759"/>
<dbReference type="PANTHER" id="PTHR24287">
    <property type="entry name" value="P450, PUTATIVE (EUROFUNG)-RELATED"/>
    <property type="match status" value="1"/>
</dbReference>
<name>A0A9P5NKS9_GYMJU</name>
<keyword evidence="6 8" id="KW-0408">Iron</keyword>
<keyword evidence="3 8" id="KW-0349">Heme</keyword>
<feature type="transmembrane region" description="Helical" evidence="11">
    <location>
        <begin position="40"/>
        <end position="60"/>
    </location>
</feature>
<comment type="caution">
    <text evidence="12">The sequence shown here is derived from an EMBL/GenBank/DDBJ whole genome shotgun (WGS) entry which is preliminary data.</text>
</comment>
<evidence type="ECO:0000256" key="9">
    <source>
        <dbReference type="RuleBase" id="RU000461"/>
    </source>
</evidence>
<dbReference type="PANTHER" id="PTHR24287:SF1">
    <property type="entry name" value="P450, PUTATIVE (EUROFUNG)-RELATED"/>
    <property type="match status" value="1"/>
</dbReference>
<dbReference type="Proteomes" id="UP000724874">
    <property type="component" value="Unassembled WGS sequence"/>
</dbReference>
<keyword evidence="11" id="KW-1133">Transmembrane helix</keyword>
<evidence type="ECO:0000256" key="6">
    <source>
        <dbReference type="ARBA" id="ARBA00023004"/>
    </source>
</evidence>
<evidence type="ECO:0000256" key="1">
    <source>
        <dbReference type="ARBA" id="ARBA00001971"/>
    </source>
</evidence>
<dbReference type="InterPro" id="IPR002401">
    <property type="entry name" value="Cyt_P450_E_grp-I"/>
</dbReference>
<evidence type="ECO:0000256" key="8">
    <source>
        <dbReference type="PIRSR" id="PIRSR602401-1"/>
    </source>
</evidence>
<evidence type="ECO:0000256" key="5">
    <source>
        <dbReference type="ARBA" id="ARBA00023002"/>
    </source>
</evidence>
<dbReference type="GO" id="GO:0005506">
    <property type="term" value="F:iron ion binding"/>
    <property type="evidence" value="ECO:0007669"/>
    <property type="project" value="InterPro"/>
</dbReference>
<dbReference type="GO" id="GO:0004497">
    <property type="term" value="F:monooxygenase activity"/>
    <property type="evidence" value="ECO:0007669"/>
    <property type="project" value="UniProtKB-KW"/>
</dbReference>
<dbReference type="InterPro" id="IPR036396">
    <property type="entry name" value="Cyt_P450_sf"/>
</dbReference>
<evidence type="ECO:0000256" key="2">
    <source>
        <dbReference type="ARBA" id="ARBA00010617"/>
    </source>
</evidence>
<dbReference type="InterPro" id="IPR017972">
    <property type="entry name" value="Cyt_P450_CS"/>
</dbReference>
<keyword evidence="11" id="KW-0812">Transmembrane</keyword>
<keyword evidence="7 9" id="KW-0503">Monooxygenase</keyword>
<protein>
    <submittedName>
        <fullName evidence="12">Cytochrome P450 monooxygenase pc-3</fullName>
    </submittedName>
</protein>
<proteinExistence type="inferred from homology"/>
<evidence type="ECO:0000313" key="12">
    <source>
        <dbReference type="EMBL" id="KAF8896770.1"/>
    </source>
</evidence>
<organism evidence="12 13">
    <name type="scientific">Gymnopilus junonius</name>
    <name type="common">Spectacular rustgill mushroom</name>
    <name type="synonym">Gymnopilus spectabilis subsp. junonius</name>
    <dbReference type="NCBI Taxonomy" id="109634"/>
    <lineage>
        <taxon>Eukaryota</taxon>
        <taxon>Fungi</taxon>
        <taxon>Dikarya</taxon>
        <taxon>Basidiomycota</taxon>
        <taxon>Agaricomycotina</taxon>
        <taxon>Agaricomycetes</taxon>
        <taxon>Agaricomycetidae</taxon>
        <taxon>Agaricales</taxon>
        <taxon>Agaricineae</taxon>
        <taxon>Hymenogastraceae</taxon>
        <taxon>Gymnopilus</taxon>
    </lineage>
</organism>
<keyword evidence="11" id="KW-0472">Membrane</keyword>
<comment type="similarity">
    <text evidence="2 9">Belongs to the cytochrome P450 family.</text>
</comment>
<feature type="region of interest" description="Disordered" evidence="10">
    <location>
        <begin position="555"/>
        <end position="574"/>
    </location>
</feature>
<dbReference type="EMBL" id="JADNYJ010000059">
    <property type="protein sequence ID" value="KAF8896770.1"/>
    <property type="molecule type" value="Genomic_DNA"/>
</dbReference>
<feature type="binding site" description="axial binding residue" evidence="8">
    <location>
        <position position="523"/>
    </location>
    <ligand>
        <name>heme</name>
        <dbReference type="ChEBI" id="CHEBI:30413"/>
    </ligand>
    <ligandPart>
        <name>Fe</name>
        <dbReference type="ChEBI" id="CHEBI:18248"/>
    </ligandPart>
</feature>
<dbReference type="GO" id="GO:0020037">
    <property type="term" value="F:heme binding"/>
    <property type="evidence" value="ECO:0007669"/>
    <property type="project" value="InterPro"/>
</dbReference>
<evidence type="ECO:0000256" key="7">
    <source>
        <dbReference type="ARBA" id="ARBA00023033"/>
    </source>
</evidence>
<dbReference type="GO" id="GO:0016705">
    <property type="term" value="F:oxidoreductase activity, acting on paired donors, with incorporation or reduction of molecular oxygen"/>
    <property type="evidence" value="ECO:0007669"/>
    <property type="project" value="InterPro"/>
</dbReference>
<evidence type="ECO:0000313" key="13">
    <source>
        <dbReference type="Proteomes" id="UP000724874"/>
    </source>
</evidence>
<dbReference type="InterPro" id="IPR001128">
    <property type="entry name" value="Cyt_P450"/>
</dbReference>
<dbReference type="SUPFAM" id="SSF48264">
    <property type="entry name" value="Cytochrome P450"/>
    <property type="match status" value="1"/>
</dbReference>
<sequence length="599" mass="68070">MHLPPGPRYVLENSVNLLTPPALTFLSAKIYYALGFEAPLWVVVLLGCCSIPFAIFLRVWNKSTTDRRSAREYVATLSPRVYDKWPGGITLLAQMVDNLKNGYPGDIFVEWTVKYGPIWNMAALFEDRVFTSEPEYIQAILATQFHKFERGPVVYEQLKSMLGTGVFNSDGEMWRFHRAMTRPFFNKTRISNFEIFDQHATEALTQLKSRLREGYPVDIQDLASRFTMDCSTTFLLGKNVRSLGAGLPYPYYAAKTKTATPEHPANKFSKAFDEAQHAVALRARRGANWPLAEFWKDVVKEKMDIIHSFVNPIMQTAIERKTALGIASDNAGGFPEKVNIDDTRGMRIGDSLLDHLLLYTEDETILRDEIVNILLAGRDTTMNSITFSVYMLAEHPDVQQRLRKEILDIIGDSQCPTADDLKNMKYLRAVINETLRLYPSAPFILRTSSEPVILPSKNGNKPFFIPARSKVLADLLLLHRRRDLWGPDALEFDPDRFLDQRLKTYLGANPLIFLPFSAGPRICLGQQIPQFAYNEISFFLVRLLQKFSSISHDFEAQPPDLRPPTAWSGAEGPKGRDKIRMNSYMTMSAMGGCWIRLEA</sequence>
<gene>
    <name evidence="12" type="ORF">CPB84DRAFT_1781810</name>
</gene>
<dbReference type="InterPro" id="IPR047146">
    <property type="entry name" value="Cyt_P450_E_CYP52_fungi"/>
</dbReference>
<accession>A0A9P5NKS9</accession>
<comment type="cofactor">
    <cofactor evidence="1 8">
        <name>heme</name>
        <dbReference type="ChEBI" id="CHEBI:30413"/>
    </cofactor>
</comment>
<evidence type="ECO:0000256" key="10">
    <source>
        <dbReference type="SAM" id="MobiDB-lite"/>
    </source>
</evidence>